<evidence type="ECO:0000256" key="1">
    <source>
        <dbReference type="SAM" id="Phobius"/>
    </source>
</evidence>
<feature type="transmembrane region" description="Helical" evidence="1">
    <location>
        <begin position="12"/>
        <end position="34"/>
    </location>
</feature>
<dbReference type="EMBL" id="JAVDZE010000007">
    <property type="protein sequence ID" value="MDV3104826.1"/>
    <property type="molecule type" value="Genomic_DNA"/>
</dbReference>
<evidence type="ECO:0000313" key="2">
    <source>
        <dbReference type="EMBL" id="MDV3104826.1"/>
    </source>
</evidence>
<evidence type="ECO:0000313" key="3">
    <source>
        <dbReference type="Proteomes" id="UP001245683"/>
    </source>
</evidence>
<protein>
    <submittedName>
        <fullName evidence="2">Uncharacterized protein</fullName>
    </submittedName>
</protein>
<feature type="transmembrane region" description="Helical" evidence="1">
    <location>
        <begin position="202"/>
        <end position="222"/>
    </location>
</feature>
<feature type="transmembrane region" description="Helical" evidence="1">
    <location>
        <begin position="142"/>
        <end position="161"/>
    </location>
</feature>
<dbReference type="AlphaFoldDB" id="A0AAE4T4J9"/>
<name>A0AAE4T4J9_9EURY</name>
<sequence length="230" mass="25641">MLKYAIKMYLREIFYNATYWAISAILLLSEYFSITQYRGDLAFVETTQFIVVPVYLFLVSVPFFTEDRVLTFELVMFREWSSVAVGRLLALLVSILPFSTLVMLMASVRDSDPFILPILASSLFYGTLVLLSTAVGGGSKAYVLSMGILFMLPFSSLVLVQNQVSLGNPVQGFAGYLTYILAPVYGRSVVQSGMMLTNPTLANDICIFLAGIWALVYLIVFIRREVHPSG</sequence>
<dbReference type="RefSeq" id="WP_315343499.1">
    <property type="nucleotide sequence ID" value="NZ_JAVDZE010000007.1"/>
</dbReference>
<feature type="transmembrane region" description="Helical" evidence="1">
    <location>
        <begin position="114"/>
        <end position="135"/>
    </location>
</feature>
<gene>
    <name evidence="2" type="ORF">RBI02_09820</name>
</gene>
<keyword evidence="3" id="KW-1185">Reference proteome</keyword>
<proteinExistence type="predicted"/>
<feature type="transmembrane region" description="Helical" evidence="1">
    <location>
        <begin position="85"/>
        <end position="108"/>
    </location>
</feature>
<feature type="transmembrane region" description="Helical" evidence="1">
    <location>
        <begin position="46"/>
        <end position="64"/>
    </location>
</feature>
<reference evidence="2 3" key="1">
    <citation type="submission" date="2023-08" db="EMBL/GenBank/DDBJ databases">
        <title>Draft genome sequence of Thermococcus waiotapuensis WT1T, a thermophilic sulphur-dependent archaeon from order Thermococcales.</title>
        <authorList>
            <person name="Manners S.H."/>
            <person name="Carere C.R."/>
            <person name="Dhami M.K."/>
            <person name="Dobson R.C.J."/>
            <person name="Stott M.B."/>
        </authorList>
    </citation>
    <scope>NUCLEOTIDE SEQUENCE [LARGE SCALE GENOMIC DNA]</scope>
    <source>
        <strain evidence="2 3">WT1</strain>
    </source>
</reference>
<keyword evidence="1" id="KW-0472">Membrane</keyword>
<comment type="caution">
    <text evidence="2">The sequence shown here is derived from an EMBL/GenBank/DDBJ whole genome shotgun (WGS) entry which is preliminary data.</text>
</comment>
<dbReference type="Proteomes" id="UP001245683">
    <property type="component" value="Unassembled WGS sequence"/>
</dbReference>
<organism evidence="2 3">
    <name type="scientific">Thermococcus waiotapuensis</name>
    <dbReference type="NCBI Taxonomy" id="90909"/>
    <lineage>
        <taxon>Archaea</taxon>
        <taxon>Methanobacteriati</taxon>
        <taxon>Methanobacteriota</taxon>
        <taxon>Thermococci</taxon>
        <taxon>Thermococcales</taxon>
        <taxon>Thermococcaceae</taxon>
        <taxon>Thermococcus</taxon>
    </lineage>
</organism>
<keyword evidence="1" id="KW-0812">Transmembrane</keyword>
<keyword evidence="1" id="KW-1133">Transmembrane helix</keyword>
<accession>A0AAE4T4J9</accession>